<dbReference type="InterPro" id="IPR003737">
    <property type="entry name" value="GlcNAc_PI_deacetylase-related"/>
</dbReference>
<reference evidence="1" key="1">
    <citation type="journal article" date="2014" name="Front. Microbiol.">
        <title>High frequency of phylogenetically diverse reductive dehalogenase-homologous genes in deep subseafloor sedimentary metagenomes.</title>
        <authorList>
            <person name="Kawai M."/>
            <person name="Futagami T."/>
            <person name="Toyoda A."/>
            <person name="Takaki Y."/>
            <person name="Nishi S."/>
            <person name="Hori S."/>
            <person name="Arai W."/>
            <person name="Tsubouchi T."/>
            <person name="Morono Y."/>
            <person name="Uchiyama I."/>
            <person name="Ito T."/>
            <person name="Fujiyama A."/>
            <person name="Inagaki F."/>
            <person name="Takami H."/>
        </authorList>
    </citation>
    <scope>NUCLEOTIDE SEQUENCE</scope>
    <source>
        <strain evidence="1">Expedition CK06-06</strain>
    </source>
</reference>
<dbReference type="EMBL" id="BARW01003570">
    <property type="protein sequence ID" value="GAI68637.1"/>
    <property type="molecule type" value="Genomic_DNA"/>
</dbReference>
<dbReference type="InterPro" id="IPR024078">
    <property type="entry name" value="LmbE-like_dom_sf"/>
</dbReference>
<evidence type="ECO:0000313" key="1">
    <source>
        <dbReference type="EMBL" id="GAI68637.1"/>
    </source>
</evidence>
<proteinExistence type="predicted"/>
<gene>
    <name evidence="1" type="ORF">S12H4_09003</name>
</gene>
<sequence>MKRFKILFFTPHIDDIEFGVPFTFLESLRLGNEVVEVLMTNCEFGTHRIEFKGARLKRIRTRELENANNVYAKYTKNHVRVLKVGYIDGYLPINKSALNKVVDIIRTEKPDILFAPDPWYALDYHPDHINTGR</sequence>
<protein>
    <recommendedName>
        <fullName evidence="2">PIG-L family deacetylase</fullName>
    </recommendedName>
</protein>
<dbReference type="AlphaFoldDB" id="X1QJH8"/>
<evidence type="ECO:0008006" key="2">
    <source>
        <dbReference type="Google" id="ProtNLM"/>
    </source>
</evidence>
<accession>X1QJH8</accession>
<dbReference type="Pfam" id="PF02585">
    <property type="entry name" value="PIG-L"/>
    <property type="match status" value="1"/>
</dbReference>
<feature type="non-terminal residue" evidence="1">
    <location>
        <position position="133"/>
    </location>
</feature>
<dbReference type="Gene3D" id="3.40.50.10320">
    <property type="entry name" value="LmbE-like"/>
    <property type="match status" value="1"/>
</dbReference>
<comment type="caution">
    <text evidence="1">The sequence shown here is derived from an EMBL/GenBank/DDBJ whole genome shotgun (WGS) entry which is preliminary data.</text>
</comment>
<organism evidence="1">
    <name type="scientific">marine sediment metagenome</name>
    <dbReference type="NCBI Taxonomy" id="412755"/>
    <lineage>
        <taxon>unclassified sequences</taxon>
        <taxon>metagenomes</taxon>
        <taxon>ecological metagenomes</taxon>
    </lineage>
</organism>
<dbReference type="SUPFAM" id="SSF102588">
    <property type="entry name" value="LmbE-like"/>
    <property type="match status" value="1"/>
</dbReference>
<name>X1QJH8_9ZZZZ</name>